<dbReference type="EMBL" id="JBFOLJ010000015">
    <property type="protein sequence ID" value="KAL2473355.1"/>
    <property type="molecule type" value="Genomic_DNA"/>
</dbReference>
<dbReference type="Gene3D" id="1.10.510.10">
    <property type="entry name" value="Transferase(Phosphotransferase) domain 1"/>
    <property type="match status" value="1"/>
</dbReference>
<dbReference type="PROSITE" id="PS50011">
    <property type="entry name" value="PROTEIN_KINASE_DOM"/>
    <property type="match status" value="1"/>
</dbReference>
<reference evidence="3" key="1">
    <citation type="submission" date="2024-07" db="EMBL/GenBank/DDBJ databases">
        <title>Two chromosome-level genome assemblies of Korean endemic species Abeliophyllum distichum and Forsythia ovata (Oleaceae).</title>
        <authorList>
            <person name="Jang H."/>
        </authorList>
    </citation>
    <scope>NUCLEOTIDE SEQUENCE [LARGE SCALE GENOMIC DNA]</scope>
</reference>
<dbReference type="Proteomes" id="UP001604277">
    <property type="component" value="Unassembled WGS sequence"/>
</dbReference>
<dbReference type="InterPro" id="IPR001245">
    <property type="entry name" value="Ser-Thr/Tyr_kinase_cat_dom"/>
</dbReference>
<dbReference type="InterPro" id="IPR011009">
    <property type="entry name" value="Kinase-like_dom_sf"/>
</dbReference>
<dbReference type="Pfam" id="PF07714">
    <property type="entry name" value="PK_Tyr_Ser-Thr"/>
    <property type="match status" value="1"/>
</dbReference>
<proteinExistence type="predicted"/>
<keyword evidence="3" id="KW-1185">Reference proteome</keyword>
<protein>
    <submittedName>
        <fullName evidence="2">G-type lectin S-receptor-like serine/threonine-protein kinase SD1-13</fullName>
    </submittedName>
</protein>
<gene>
    <name evidence="2" type="ORF">Fot_49091</name>
</gene>
<sequence>MAPEYALSGRFSEKSDVFSFGVLVLEIISGRRNTSFYNEELSLSLSGYAWKLWNKENTVELIDKRISNPRLNAEITRCVHIGLLCVQESPVDRPIISTVLSMLSTEIVDLPLPKEPLFTDRWNHSYIVSSSSQTGNNITFTVLDGR</sequence>
<organism evidence="2 3">
    <name type="scientific">Forsythia ovata</name>
    <dbReference type="NCBI Taxonomy" id="205694"/>
    <lineage>
        <taxon>Eukaryota</taxon>
        <taxon>Viridiplantae</taxon>
        <taxon>Streptophyta</taxon>
        <taxon>Embryophyta</taxon>
        <taxon>Tracheophyta</taxon>
        <taxon>Spermatophyta</taxon>
        <taxon>Magnoliopsida</taxon>
        <taxon>eudicotyledons</taxon>
        <taxon>Gunneridae</taxon>
        <taxon>Pentapetalae</taxon>
        <taxon>asterids</taxon>
        <taxon>lamiids</taxon>
        <taxon>Lamiales</taxon>
        <taxon>Oleaceae</taxon>
        <taxon>Forsythieae</taxon>
        <taxon>Forsythia</taxon>
    </lineage>
</organism>
<dbReference type="Pfam" id="PF11883">
    <property type="entry name" value="DUF3403"/>
    <property type="match status" value="1"/>
</dbReference>
<dbReference type="AlphaFoldDB" id="A0ABD1QAW7"/>
<dbReference type="InterPro" id="IPR021820">
    <property type="entry name" value="S-locus_recpt_kinase_C"/>
</dbReference>
<evidence type="ECO:0000313" key="2">
    <source>
        <dbReference type="EMBL" id="KAL2473355.1"/>
    </source>
</evidence>
<dbReference type="InterPro" id="IPR000719">
    <property type="entry name" value="Prot_kinase_dom"/>
</dbReference>
<evidence type="ECO:0000259" key="1">
    <source>
        <dbReference type="PROSITE" id="PS50011"/>
    </source>
</evidence>
<evidence type="ECO:0000313" key="3">
    <source>
        <dbReference type="Proteomes" id="UP001604277"/>
    </source>
</evidence>
<feature type="domain" description="Protein kinase" evidence="1">
    <location>
        <begin position="1"/>
        <end position="118"/>
    </location>
</feature>
<accession>A0ABD1QAW7</accession>
<name>A0ABD1QAW7_9LAMI</name>
<dbReference type="PANTHER" id="PTHR27006:SF619">
    <property type="entry name" value="CYSTEINE-RICH RECEPTOR-LIKE PROTEIN KINASE 15"/>
    <property type="match status" value="1"/>
</dbReference>
<comment type="caution">
    <text evidence="2">The sequence shown here is derived from an EMBL/GenBank/DDBJ whole genome shotgun (WGS) entry which is preliminary data.</text>
</comment>
<dbReference type="SUPFAM" id="SSF56112">
    <property type="entry name" value="Protein kinase-like (PK-like)"/>
    <property type="match status" value="1"/>
</dbReference>
<dbReference type="PANTHER" id="PTHR27006">
    <property type="entry name" value="PROMASTIGOTE SURFACE ANTIGEN PROTEIN PSA"/>
    <property type="match status" value="1"/>
</dbReference>